<dbReference type="HOGENOM" id="CLU_2036423_0_0_11"/>
<sequence>MTGKTDVSTPEMRAARDKINNAEQSLKTALVQMALASIDWHASAGDDAQDGNLPSQSEKIRGIKSKHGAGAAKAAADTADAAGEGADIYDGTDDDNAAHVKRVEKTVETLMGGFGLMTAFD</sequence>
<dbReference type="Proteomes" id="UP000004816">
    <property type="component" value="Unassembled WGS sequence"/>
</dbReference>
<name>E5XQ85_SEGRC</name>
<gene>
    <name evidence="1" type="ORF">HMPREF9336_01657</name>
</gene>
<keyword evidence="2" id="KW-1185">Reference proteome</keyword>
<comment type="caution">
    <text evidence="1">The sequence shown here is derived from an EMBL/GenBank/DDBJ whole genome shotgun (WGS) entry which is preliminary data.</text>
</comment>
<organism evidence="1 2">
    <name type="scientific">Segniliparus rugosus (strain ATCC BAA-974 / DSM 45345 / CCUG 50838 / CIP 108380 / JCM 13579 / CDC 945)</name>
    <dbReference type="NCBI Taxonomy" id="679197"/>
    <lineage>
        <taxon>Bacteria</taxon>
        <taxon>Bacillati</taxon>
        <taxon>Actinomycetota</taxon>
        <taxon>Actinomycetes</taxon>
        <taxon>Mycobacteriales</taxon>
        <taxon>Segniliparaceae</taxon>
        <taxon>Segniliparus</taxon>
    </lineage>
</organism>
<dbReference type="EMBL" id="ACZI02000001">
    <property type="protein sequence ID" value="EFV13494.1"/>
    <property type="molecule type" value="Genomic_DNA"/>
</dbReference>
<dbReference type="OrthoDB" id="9853962at2"/>
<protein>
    <submittedName>
        <fullName evidence="1">Uncharacterized protein</fullName>
    </submittedName>
</protein>
<reference evidence="1 2" key="1">
    <citation type="journal article" date="2011" name="Stand. Genomic Sci.">
        <title>High quality draft genome sequence of Segniliparus rugosus CDC 945(T)= (ATCC BAA-974(T)).</title>
        <authorList>
            <person name="Earl A.M."/>
            <person name="Desjardins C.A."/>
            <person name="Fitzgerald M.G."/>
            <person name="Arachchi H.M."/>
            <person name="Zeng Q."/>
            <person name="Mehta T."/>
            <person name="Griggs A."/>
            <person name="Birren B.W."/>
            <person name="Toney N.C."/>
            <person name="Carr J."/>
            <person name="Posey J."/>
            <person name="Butler W.R."/>
        </authorList>
    </citation>
    <scope>NUCLEOTIDE SEQUENCE [LARGE SCALE GENOMIC DNA]</scope>
    <source>
        <strain evidence="2">ATCC BAA-974 / DSM 45345 / CCUG 50838 / CIP 108380 / JCM 13579 / CDC 945</strain>
    </source>
</reference>
<proteinExistence type="predicted"/>
<dbReference type="RefSeq" id="WP_007469320.1">
    <property type="nucleotide sequence ID" value="NZ_KI391953.1"/>
</dbReference>
<dbReference type="STRING" id="679197.HMPREF9336_01657"/>
<accession>E5XQ85</accession>
<evidence type="ECO:0000313" key="2">
    <source>
        <dbReference type="Proteomes" id="UP000004816"/>
    </source>
</evidence>
<evidence type="ECO:0000313" key="1">
    <source>
        <dbReference type="EMBL" id="EFV13494.1"/>
    </source>
</evidence>
<dbReference type="AlphaFoldDB" id="E5XQ85"/>